<evidence type="ECO:0000313" key="1">
    <source>
        <dbReference type="EMBL" id="MDC0683904.1"/>
    </source>
</evidence>
<reference evidence="1 2" key="1">
    <citation type="submission" date="2023-01" db="EMBL/GenBank/DDBJ databases">
        <title>Minimal conservation of predation-associated metabolite biosynthetic gene clusters underscores biosynthetic potential of Myxococcota including descriptions for ten novel species: Archangium lansinium sp. nov., Myxococcus landrumus sp. nov., Nannocystis bai.</title>
        <authorList>
            <person name="Ahearne A."/>
            <person name="Stevens C."/>
            <person name="Dowd S."/>
        </authorList>
    </citation>
    <scope>NUCLEOTIDE SEQUENCE [LARGE SCALE GENOMIC DNA]</scope>
    <source>
        <strain evidence="1 2">WIWO2</strain>
    </source>
</reference>
<dbReference type="RefSeq" id="WP_272102054.1">
    <property type="nucleotide sequence ID" value="NZ_JAQNDK010000005.1"/>
</dbReference>
<sequence>MGATFGPAAAASRARARHARHVDRAPMRIAYADRRPGDALDTPAPCFFTWSSIPATSRKNLTLLRPSWRPTFEGMQNLSKSELVGFVELEVGSLAVQVPIRAAAAATELPLASFEAEGDNCAILVRGDTSSKAVEVALRNAAQEAVKHLSKKLLN</sequence>
<dbReference type="Proteomes" id="UP001217485">
    <property type="component" value="Unassembled WGS sequence"/>
</dbReference>
<dbReference type="EMBL" id="JAQNDK010000005">
    <property type="protein sequence ID" value="MDC0683904.1"/>
    <property type="molecule type" value="Genomic_DNA"/>
</dbReference>
<organism evidence="1 2">
    <name type="scientific">Sorangium atrum</name>
    <dbReference type="NCBI Taxonomy" id="2995308"/>
    <lineage>
        <taxon>Bacteria</taxon>
        <taxon>Pseudomonadati</taxon>
        <taxon>Myxococcota</taxon>
        <taxon>Polyangia</taxon>
        <taxon>Polyangiales</taxon>
        <taxon>Polyangiaceae</taxon>
        <taxon>Sorangium</taxon>
    </lineage>
</organism>
<keyword evidence="2" id="KW-1185">Reference proteome</keyword>
<gene>
    <name evidence="1" type="ORF">POL72_39635</name>
</gene>
<comment type="caution">
    <text evidence="1">The sequence shown here is derived from an EMBL/GenBank/DDBJ whole genome shotgun (WGS) entry which is preliminary data.</text>
</comment>
<accession>A0ABT5CBU4</accession>
<protein>
    <submittedName>
        <fullName evidence="1">Uncharacterized protein</fullName>
    </submittedName>
</protein>
<evidence type="ECO:0000313" key="2">
    <source>
        <dbReference type="Proteomes" id="UP001217485"/>
    </source>
</evidence>
<name>A0ABT5CBU4_9BACT</name>
<proteinExistence type="predicted"/>